<keyword evidence="8" id="KW-1185">Reference proteome</keyword>
<evidence type="ECO:0000256" key="5">
    <source>
        <dbReference type="ARBA" id="ARBA00023004"/>
    </source>
</evidence>
<keyword evidence="3" id="KW-0479">Metal-binding</keyword>
<sequence length="467" mass="51135">MKRFPRLTTTERLQVTLLNTLPAFARGIAIARPKTVSLLNRLQVDRRMVDLFDRLRERYRGLPVWISSVNGPTLLLLSPRHVERVLGGSDQLYTPDTKDKHRALGVFQPHGVIVSRGELRVKRRQFNEAILDTSQPAHAERYARIVAAEIDAMMTGPGRDGTLIWPEIKRAFDCVARRVVLGDGAREDVDSTRLLAKLRREANSLGAKPGTRRRVAAWKADWDNRLARYAESAPADSLIGRVTDTYAETEVRPLGQVTQWLTALDMVPVLAARTLALLASHPEHFARANEELAAADAHHGASTAASIAAQPYLQACVMEAARLWPAVPNLARATTRPLDWDGVILKTGTTMVIPALYHARSRRQGRFAHRFTPERWLDGGLDRDWTIMPFSLGPARCAGAMLGGLLATAGCAALLRQAYVRLNTPRLAPDKPLPMAMPVTDISLAVGAKPVTPAPVATASGASASGQ</sequence>
<keyword evidence="5" id="KW-0408">Iron</keyword>
<evidence type="ECO:0000256" key="6">
    <source>
        <dbReference type="ARBA" id="ARBA00023033"/>
    </source>
</evidence>
<dbReference type="Pfam" id="PF00067">
    <property type="entry name" value="p450"/>
    <property type="match status" value="1"/>
</dbReference>
<proteinExistence type="inferred from homology"/>
<evidence type="ECO:0000256" key="2">
    <source>
        <dbReference type="ARBA" id="ARBA00022617"/>
    </source>
</evidence>
<evidence type="ECO:0000313" key="7">
    <source>
        <dbReference type="EMBL" id="ADD42762.1"/>
    </source>
</evidence>
<dbReference type="InterPro" id="IPR001128">
    <property type="entry name" value="Cyt_P450"/>
</dbReference>
<keyword evidence="6" id="KW-0503">Monooxygenase</keyword>
<dbReference type="AlphaFoldDB" id="D3QAH9"/>
<dbReference type="GO" id="GO:0016705">
    <property type="term" value="F:oxidoreductase activity, acting on paired donors, with incorporation or reduction of molecular oxygen"/>
    <property type="evidence" value="ECO:0007669"/>
    <property type="project" value="InterPro"/>
</dbReference>
<dbReference type="Proteomes" id="UP000000844">
    <property type="component" value="Chromosome"/>
</dbReference>
<name>D3QAH9_STANL</name>
<dbReference type="GO" id="GO:0005506">
    <property type="term" value="F:iron ion binding"/>
    <property type="evidence" value="ECO:0007669"/>
    <property type="project" value="InterPro"/>
</dbReference>
<dbReference type="InterPro" id="IPR050196">
    <property type="entry name" value="Cytochrome_P450_Monoox"/>
</dbReference>
<dbReference type="HOGENOM" id="CLU_645029_0_0_11"/>
<dbReference type="GO" id="GO:0004497">
    <property type="term" value="F:monooxygenase activity"/>
    <property type="evidence" value="ECO:0007669"/>
    <property type="project" value="UniProtKB-KW"/>
</dbReference>
<protein>
    <submittedName>
        <fullName evidence="7">Cytochrome P450</fullName>
    </submittedName>
</protein>
<dbReference type="GO" id="GO:0020037">
    <property type="term" value="F:heme binding"/>
    <property type="evidence" value="ECO:0007669"/>
    <property type="project" value="InterPro"/>
</dbReference>
<keyword evidence="4" id="KW-0560">Oxidoreductase</keyword>
<dbReference type="eggNOG" id="COG2124">
    <property type="taxonomic scope" value="Bacteria"/>
</dbReference>
<dbReference type="PANTHER" id="PTHR24291:SF50">
    <property type="entry name" value="BIFUNCTIONAL ALBAFLAVENONE MONOOXYGENASE_TERPENE SYNTHASE"/>
    <property type="match status" value="1"/>
</dbReference>
<comment type="similarity">
    <text evidence="1">Belongs to the cytochrome P450 family.</text>
</comment>
<dbReference type="OrthoDB" id="7376058at2"/>
<accession>D3QAH9</accession>
<dbReference type="SUPFAM" id="SSF48264">
    <property type="entry name" value="Cytochrome P450"/>
    <property type="match status" value="1"/>
</dbReference>
<evidence type="ECO:0000313" key="8">
    <source>
        <dbReference type="Proteomes" id="UP000000844"/>
    </source>
</evidence>
<evidence type="ECO:0000256" key="3">
    <source>
        <dbReference type="ARBA" id="ARBA00022723"/>
    </source>
</evidence>
<reference evidence="7 8" key="1">
    <citation type="journal article" date="2009" name="Stand. Genomic Sci.">
        <title>Complete genome sequence of Stackebrandtia nassauensis type strain (LLR-40K-21).</title>
        <authorList>
            <person name="Munk C."/>
            <person name="Lapidus A."/>
            <person name="Copeland A."/>
            <person name="Jando M."/>
            <person name="Mayilraj S."/>
            <person name="Glavina Del Rio T."/>
            <person name="Nolan M."/>
            <person name="Chen F."/>
            <person name="Lucas S."/>
            <person name="Tice H."/>
            <person name="Cheng J.F."/>
            <person name="Han C."/>
            <person name="Detter J.C."/>
            <person name="Bruce D."/>
            <person name="Goodwin L."/>
            <person name="Chain P."/>
            <person name="Pitluck S."/>
            <person name="Goker M."/>
            <person name="Ovchinikova G."/>
            <person name="Pati A."/>
            <person name="Ivanova N."/>
            <person name="Mavromatis K."/>
            <person name="Chen A."/>
            <person name="Palaniappan K."/>
            <person name="Land M."/>
            <person name="Hauser L."/>
            <person name="Chang Y.J."/>
            <person name="Jeffries C.D."/>
            <person name="Bristow J."/>
            <person name="Eisen J.A."/>
            <person name="Markowitz V."/>
            <person name="Hugenholtz P."/>
            <person name="Kyrpides N.C."/>
            <person name="Klenk H.P."/>
        </authorList>
    </citation>
    <scope>NUCLEOTIDE SEQUENCE [LARGE SCALE GENOMIC DNA]</scope>
    <source>
        <strain evidence="8">DSM 44728 / CIP 108903 / NRRL B-16338 / NBRC 102104 / LLR-40K-21</strain>
    </source>
</reference>
<dbReference type="PANTHER" id="PTHR24291">
    <property type="entry name" value="CYTOCHROME P450 FAMILY 4"/>
    <property type="match status" value="1"/>
</dbReference>
<dbReference type="Gene3D" id="1.10.630.10">
    <property type="entry name" value="Cytochrome P450"/>
    <property type="match status" value="1"/>
</dbReference>
<dbReference type="InterPro" id="IPR036396">
    <property type="entry name" value="Cyt_P450_sf"/>
</dbReference>
<gene>
    <name evidence="7" type="ordered locus">Snas_3091</name>
</gene>
<dbReference type="STRING" id="446470.Snas_3091"/>
<dbReference type="RefSeq" id="WP_013018333.1">
    <property type="nucleotide sequence ID" value="NC_013947.1"/>
</dbReference>
<evidence type="ECO:0000256" key="4">
    <source>
        <dbReference type="ARBA" id="ARBA00023002"/>
    </source>
</evidence>
<dbReference type="EMBL" id="CP001778">
    <property type="protein sequence ID" value="ADD42762.1"/>
    <property type="molecule type" value="Genomic_DNA"/>
</dbReference>
<organism evidence="7 8">
    <name type="scientific">Stackebrandtia nassauensis (strain DSM 44728 / CIP 108903 / NRRL B-16338 / NBRC 102104 / LLR-40K-21)</name>
    <dbReference type="NCBI Taxonomy" id="446470"/>
    <lineage>
        <taxon>Bacteria</taxon>
        <taxon>Bacillati</taxon>
        <taxon>Actinomycetota</taxon>
        <taxon>Actinomycetes</taxon>
        <taxon>Glycomycetales</taxon>
        <taxon>Glycomycetaceae</taxon>
        <taxon>Stackebrandtia</taxon>
    </lineage>
</organism>
<keyword evidence="2" id="KW-0349">Heme</keyword>
<evidence type="ECO:0000256" key="1">
    <source>
        <dbReference type="ARBA" id="ARBA00010617"/>
    </source>
</evidence>
<dbReference type="KEGG" id="sna:Snas_3091"/>